<reference evidence="1" key="1">
    <citation type="submission" date="2019-10" db="EMBL/GenBank/DDBJ databases">
        <authorList>
            <consortium name="DOE Joint Genome Institute"/>
            <person name="Kuo A."/>
            <person name="Miyauchi S."/>
            <person name="Kiss E."/>
            <person name="Drula E."/>
            <person name="Kohler A."/>
            <person name="Sanchez-Garcia M."/>
            <person name="Andreopoulos B."/>
            <person name="Barry K.W."/>
            <person name="Bonito G."/>
            <person name="Buee M."/>
            <person name="Carver A."/>
            <person name="Chen C."/>
            <person name="Cichocki N."/>
            <person name="Clum A."/>
            <person name="Culley D."/>
            <person name="Crous P.W."/>
            <person name="Fauchery L."/>
            <person name="Girlanda M."/>
            <person name="Hayes R."/>
            <person name="Keri Z."/>
            <person name="Labutti K."/>
            <person name="Lipzen A."/>
            <person name="Lombard V."/>
            <person name="Magnuson J."/>
            <person name="Maillard F."/>
            <person name="Morin E."/>
            <person name="Murat C."/>
            <person name="Nolan M."/>
            <person name="Ohm R."/>
            <person name="Pangilinan J."/>
            <person name="Pereira M."/>
            <person name="Perotto S."/>
            <person name="Peter M."/>
            <person name="Riley R."/>
            <person name="Sitrit Y."/>
            <person name="Stielow B."/>
            <person name="Szollosi G."/>
            <person name="Zifcakova L."/>
            <person name="Stursova M."/>
            <person name="Spatafora J.W."/>
            <person name="Tedersoo L."/>
            <person name="Vaario L.-M."/>
            <person name="Yamada A."/>
            <person name="Yan M."/>
            <person name="Wang P."/>
            <person name="Xu J."/>
            <person name="Bruns T."/>
            <person name="Baldrian P."/>
            <person name="Vilgalys R."/>
            <person name="Henrissat B."/>
            <person name="Grigoriev I.V."/>
            <person name="Hibbett D."/>
            <person name="Nagy L.G."/>
            <person name="Martin F.M."/>
        </authorList>
    </citation>
    <scope>NUCLEOTIDE SEQUENCE</scope>
    <source>
        <strain evidence="1">P2</strain>
    </source>
</reference>
<sequence>MDNFDPYAEPKFDFEQTKSPPVQRFQGTPRPQEVESRVEFQDVDSHLTLSYNETLRGITEFIEVAIHTILYVRRVYPPDLFIRRKKYDTPVFQSRHPALNKYISGAVKAIGEELALGHVDKAIVVIKNKEDEPLERFVFTLRSMVEVQGYDRDHSVENAITPALLGQYFRSFMSRLTMLEAQLGVMPTDDLSFTVVLELNDDSQPSASEGKDPPPWVPAVTSHTTSATSDSAETHLVRAVNTGIIDVALVVQESDVKLRLLEQEQENARARQKELEKGKAQASGSEPVPPHTDFDPEVKWPEINQMLVRRRRFDIEKLPHLPMEVWLLILQLATEVPFVFLPRIECPFDLPARPTHKEMTVELSRSLITKRYIVLVCKAWNNIATPLLYSAVLLRSGRGVSAAWNTFRDSAQGNASVQLGHYVKRIDLSMRDSRTHHLSLEQLAERDKIAEILRWLPNLSIFTMNTRMRGGDSTCIAKALADTSANTLQTIEWTGRHTLGHMCLSVASWTKLVSSCPNLKSLDGPGCRIFLTVLHPAAQLSHLSVTHDDTRVENVPPNPPTPLHIRYNSIDWDVTHPNTRAHCLQAISLDIRFRDQSTLHKLLAQCPKLSQLVLRISNWYSLPSDLTLDSSITHLGLFIEQKKPRLSLVLEGLGYLTDWGIPGVKTLRVMSRHPLLEGENLGKTMIQEVLQKTRAAGLVLENWEGKPLN</sequence>
<gene>
    <name evidence="1" type="ORF">BDM02DRAFT_3187058</name>
</gene>
<protein>
    <submittedName>
        <fullName evidence="1">Uncharacterized protein</fullName>
    </submittedName>
</protein>
<evidence type="ECO:0000313" key="2">
    <source>
        <dbReference type="Proteomes" id="UP000886501"/>
    </source>
</evidence>
<keyword evidence="2" id="KW-1185">Reference proteome</keyword>
<name>A0ACB6ZGP1_THEGA</name>
<comment type="caution">
    <text evidence="1">The sequence shown here is derived from an EMBL/GenBank/DDBJ whole genome shotgun (WGS) entry which is preliminary data.</text>
</comment>
<dbReference type="EMBL" id="MU118012">
    <property type="protein sequence ID" value="KAF9648503.1"/>
    <property type="molecule type" value="Genomic_DNA"/>
</dbReference>
<organism evidence="1 2">
    <name type="scientific">Thelephora ganbajun</name>
    <name type="common">Ganba fungus</name>
    <dbReference type="NCBI Taxonomy" id="370292"/>
    <lineage>
        <taxon>Eukaryota</taxon>
        <taxon>Fungi</taxon>
        <taxon>Dikarya</taxon>
        <taxon>Basidiomycota</taxon>
        <taxon>Agaricomycotina</taxon>
        <taxon>Agaricomycetes</taxon>
        <taxon>Thelephorales</taxon>
        <taxon>Thelephoraceae</taxon>
        <taxon>Thelephora</taxon>
    </lineage>
</organism>
<evidence type="ECO:0000313" key="1">
    <source>
        <dbReference type="EMBL" id="KAF9648503.1"/>
    </source>
</evidence>
<proteinExistence type="predicted"/>
<reference evidence="1" key="2">
    <citation type="journal article" date="2020" name="Nat. Commun.">
        <title>Large-scale genome sequencing of mycorrhizal fungi provides insights into the early evolution of symbiotic traits.</title>
        <authorList>
            <person name="Miyauchi S."/>
            <person name="Kiss E."/>
            <person name="Kuo A."/>
            <person name="Drula E."/>
            <person name="Kohler A."/>
            <person name="Sanchez-Garcia M."/>
            <person name="Morin E."/>
            <person name="Andreopoulos B."/>
            <person name="Barry K.W."/>
            <person name="Bonito G."/>
            <person name="Buee M."/>
            <person name="Carver A."/>
            <person name="Chen C."/>
            <person name="Cichocki N."/>
            <person name="Clum A."/>
            <person name="Culley D."/>
            <person name="Crous P.W."/>
            <person name="Fauchery L."/>
            <person name="Girlanda M."/>
            <person name="Hayes R.D."/>
            <person name="Keri Z."/>
            <person name="LaButti K."/>
            <person name="Lipzen A."/>
            <person name="Lombard V."/>
            <person name="Magnuson J."/>
            <person name="Maillard F."/>
            <person name="Murat C."/>
            <person name="Nolan M."/>
            <person name="Ohm R.A."/>
            <person name="Pangilinan J."/>
            <person name="Pereira M.F."/>
            <person name="Perotto S."/>
            <person name="Peter M."/>
            <person name="Pfister S."/>
            <person name="Riley R."/>
            <person name="Sitrit Y."/>
            <person name="Stielow J.B."/>
            <person name="Szollosi G."/>
            <person name="Zifcakova L."/>
            <person name="Stursova M."/>
            <person name="Spatafora J.W."/>
            <person name="Tedersoo L."/>
            <person name="Vaario L.M."/>
            <person name="Yamada A."/>
            <person name="Yan M."/>
            <person name="Wang P."/>
            <person name="Xu J."/>
            <person name="Bruns T."/>
            <person name="Baldrian P."/>
            <person name="Vilgalys R."/>
            <person name="Dunand C."/>
            <person name="Henrissat B."/>
            <person name="Grigoriev I.V."/>
            <person name="Hibbett D."/>
            <person name="Nagy L.G."/>
            <person name="Martin F.M."/>
        </authorList>
    </citation>
    <scope>NUCLEOTIDE SEQUENCE</scope>
    <source>
        <strain evidence="1">P2</strain>
    </source>
</reference>
<dbReference type="Proteomes" id="UP000886501">
    <property type="component" value="Unassembled WGS sequence"/>
</dbReference>
<accession>A0ACB6ZGP1</accession>